<dbReference type="RefSeq" id="WP_344416224.1">
    <property type="nucleotide sequence ID" value="NZ_BAAAQK010000005.1"/>
</dbReference>
<dbReference type="EMBL" id="BAAAQK010000005">
    <property type="protein sequence ID" value="GAA1846552.1"/>
    <property type="molecule type" value="Genomic_DNA"/>
</dbReference>
<evidence type="ECO:0000313" key="1">
    <source>
        <dbReference type="EMBL" id="GAA1846552.1"/>
    </source>
</evidence>
<dbReference type="Pfam" id="PF11387">
    <property type="entry name" value="DUF2795"/>
    <property type="match status" value="1"/>
</dbReference>
<comment type="caution">
    <text evidence="1">The sequence shown here is derived from an EMBL/GenBank/DDBJ whole genome shotgun (WGS) entry which is preliminary data.</text>
</comment>
<name>A0ABN2N1G4_9PSEU</name>
<evidence type="ECO:0008006" key="3">
    <source>
        <dbReference type="Google" id="ProtNLM"/>
    </source>
</evidence>
<evidence type="ECO:0000313" key="2">
    <source>
        <dbReference type="Proteomes" id="UP001500449"/>
    </source>
</evidence>
<reference evidence="1 2" key="1">
    <citation type="journal article" date="2019" name="Int. J. Syst. Evol. Microbiol.">
        <title>The Global Catalogue of Microorganisms (GCM) 10K type strain sequencing project: providing services to taxonomists for standard genome sequencing and annotation.</title>
        <authorList>
            <consortium name="The Broad Institute Genomics Platform"/>
            <consortium name="The Broad Institute Genome Sequencing Center for Infectious Disease"/>
            <person name="Wu L."/>
            <person name="Ma J."/>
        </authorList>
    </citation>
    <scope>NUCLEOTIDE SEQUENCE [LARGE SCALE GENOMIC DNA]</scope>
    <source>
        <strain evidence="1 2">JCM 16009</strain>
    </source>
</reference>
<proteinExistence type="predicted"/>
<sequence length="88" mass="9294">MNRRTVRADVARLAQVLAGLRYPAAKWQIIAHADHYGADSVSTAQLWSLPVAVYQDLAAVCVALGVLPGGAYLAQPGLQASAAEQPPR</sequence>
<dbReference type="Proteomes" id="UP001500449">
    <property type="component" value="Unassembled WGS sequence"/>
</dbReference>
<organism evidence="1 2">
    <name type="scientific">Pseudonocardia ailaonensis</name>
    <dbReference type="NCBI Taxonomy" id="367279"/>
    <lineage>
        <taxon>Bacteria</taxon>
        <taxon>Bacillati</taxon>
        <taxon>Actinomycetota</taxon>
        <taxon>Actinomycetes</taxon>
        <taxon>Pseudonocardiales</taxon>
        <taxon>Pseudonocardiaceae</taxon>
        <taxon>Pseudonocardia</taxon>
    </lineage>
</organism>
<protein>
    <recommendedName>
        <fullName evidence="3">DUF3263 domain-containing protein</fullName>
    </recommendedName>
</protein>
<dbReference type="InterPro" id="IPR021527">
    <property type="entry name" value="DUF2795"/>
</dbReference>
<keyword evidence="2" id="KW-1185">Reference proteome</keyword>
<accession>A0ABN2N1G4</accession>
<gene>
    <name evidence="1" type="ORF">GCM10009836_27650</name>
</gene>